<comment type="caution">
    <text evidence="3">The sequence shown here is derived from an EMBL/GenBank/DDBJ whole genome shotgun (WGS) entry which is preliminary data.</text>
</comment>
<dbReference type="PROSITE" id="PS50893">
    <property type="entry name" value="ABC_TRANSPORTER_2"/>
    <property type="match status" value="1"/>
</dbReference>
<dbReference type="InterPro" id="IPR027417">
    <property type="entry name" value="P-loop_NTPase"/>
</dbReference>
<accession>A0ABN1L3T2</accession>
<keyword evidence="3" id="KW-0547">Nucleotide-binding</keyword>
<dbReference type="Proteomes" id="UP001500021">
    <property type="component" value="Unassembled WGS sequence"/>
</dbReference>
<feature type="domain" description="ABC transporter" evidence="2">
    <location>
        <begin position="15"/>
        <end position="240"/>
    </location>
</feature>
<dbReference type="EMBL" id="BAAAFA010000002">
    <property type="protein sequence ID" value="GAA0812553.1"/>
    <property type="molecule type" value="Genomic_DNA"/>
</dbReference>
<dbReference type="RefSeq" id="WP_343814970.1">
    <property type="nucleotide sequence ID" value="NZ_BAAAFA010000002.1"/>
</dbReference>
<dbReference type="Gene3D" id="3.40.50.300">
    <property type="entry name" value="P-loop containing nucleotide triphosphate hydrolases"/>
    <property type="match status" value="1"/>
</dbReference>
<sequence length="258" mass="27952">MKANLAAVGITGPAIEINNLGIQLGKITLLSAVSTTMSAGLWHGIVGPNGGGKSTLLKSIAGLMPHSGSIAMLWSNTKAPIIGYMPQLAPFEQSLPISVLDYLRLNSQNRPVWLSFKERSEINDVVELLAIKTLLNNRVGTLSMGERQRVLLACALLQKPSLLLLDEPLAGIDKAGQEKILAVLTDFKKQGGTIVMVEHNWQVLQQYCDQAYFIDGGLKKSGNPTEVLQQQLTEQSLEQAQQQSLLLANNQTDEARTA</sequence>
<organism evidence="3 4">
    <name type="scientific">Colwellia asteriadis</name>
    <dbReference type="NCBI Taxonomy" id="517723"/>
    <lineage>
        <taxon>Bacteria</taxon>
        <taxon>Pseudomonadati</taxon>
        <taxon>Pseudomonadota</taxon>
        <taxon>Gammaproteobacteria</taxon>
        <taxon>Alteromonadales</taxon>
        <taxon>Colwelliaceae</taxon>
        <taxon>Colwellia</taxon>
    </lineage>
</organism>
<dbReference type="Pfam" id="PF00005">
    <property type="entry name" value="ABC_tran"/>
    <property type="match status" value="1"/>
</dbReference>
<keyword evidence="1" id="KW-0813">Transport</keyword>
<dbReference type="SUPFAM" id="SSF52540">
    <property type="entry name" value="P-loop containing nucleoside triphosphate hydrolases"/>
    <property type="match status" value="1"/>
</dbReference>
<evidence type="ECO:0000259" key="2">
    <source>
        <dbReference type="PROSITE" id="PS50893"/>
    </source>
</evidence>
<name>A0ABN1L3T2_9GAMM</name>
<evidence type="ECO:0000256" key="1">
    <source>
        <dbReference type="ARBA" id="ARBA00022448"/>
    </source>
</evidence>
<reference evidence="3 4" key="1">
    <citation type="journal article" date="2019" name="Int. J. Syst. Evol. Microbiol.">
        <title>The Global Catalogue of Microorganisms (GCM) 10K type strain sequencing project: providing services to taxonomists for standard genome sequencing and annotation.</title>
        <authorList>
            <consortium name="The Broad Institute Genomics Platform"/>
            <consortium name="The Broad Institute Genome Sequencing Center for Infectious Disease"/>
            <person name="Wu L."/>
            <person name="Ma J."/>
        </authorList>
    </citation>
    <scope>NUCLEOTIDE SEQUENCE [LARGE SCALE GENOMIC DNA]</scope>
    <source>
        <strain evidence="3 4">JCM 15608</strain>
    </source>
</reference>
<dbReference type="PANTHER" id="PTHR42734">
    <property type="entry name" value="METAL TRANSPORT SYSTEM ATP-BINDING PROTEIN TM_0124-RELATED"/>
    <property type="match status" value="1"/>
</dbReference>
<dbReference type="GO" id="GO:0005524">
    <property type="term" value="F:ATP binding"/>
    <property type="evidence" value="ECO:0007669"/>
    <property type="project" value="UniProtKB-KW"/>
</dbReference>
<dbReference type="InterPro" id="IPR003439">
    <property type="entry name" value="ABC_transporter-like_ATP-bd"/>
</dbReference>
<protein>
    <submittedName>
        <fullName evidence="3">Metal ABC transporter ATP-binding protein</fullName>
    </submittedName>
</protein>
<proteinExistence type="predicted"/>
<keyword evidence="3" id="KW-0067">ATP-binding</keyword>
<gene>
    <name evidence="3" type="ORF">GCM10009111_06670</name>
</gene>
<dbReference type="PANTHER" id="PTHR42734:SF7">
    <property type="entry name" value="ATP-BINDING COMPONENT OF ABC TRANSPORTER-RELATED"/>
    <property type="match status" value="1"/>
</dbReference>
<dbReference type="InterPro" id="IPR050153">
    <property type="entry name" value="Metal_Ion_Import_ABC"/>
</dbReference>
<keyword evidence="4" id="KW-1185">Reference proteome</keyword>
<evidence type="ECO:0000313" key="3">
    <source>
        <dbReference type="EMBL" id="GAA0812553.1"/>
    </source>
</evidence>
<evidence type="ECO:0000313" key="4">
    <source>
        <dbReference type="Proteomes" id="UP001500021"/>
    </source>
</evidence>